<dbReference type="AlphaFoldDB" id="A0A194R2Z5"/>
<dbReference type="Gene3D" id="2.30.29.30">
    <property type="entry name" value="Pleckstrin-homology domain (PH domain)/Phosphotyrosine-binding domain (PTB)"/>
    <property type="match status" value="2"/>
</dbReference>
<organism evidence="4 5">
    <name type="scientific">Papilio machaon</name>
    <name type="common">Old World swallowtail butterfly</name>
    <dbReference type="NCBI Taxonomy" id="76193"/>
    <lineage>
        <taxon>Eukaryota</taxon>
        <taxon>Metazoa</taxon>
        <taxon>Ecdysozoa</taxon>
        <taxon>Arthropoda</taxon>
        <taxon>Hexapoda</taxon>
        <taxon>Insecta</taxon>
        <taxon>Pterygota</taxon>
        <taxon>Neoptera</taxon>
        <taxon>Endopterygota</taxon>
        <taxon>Lepidoptera</taxon>
        <taxon>Glossata</taxon>
        <taxon>Ditrysia</taxon>
        <taxon>Papilionoidea</taxon>
        <taxon>Papilionidae</taxon>
        <taxon>Papilioninae</taxon>
        <taxon>Papilio</taxon>
    </lineage>
</organism>
<accession>A0A194R2Z5</accession>
<feature type="domain" description="RanBD1" evidence="2">
    <location>
        <begin position="43"/>
        <end position="161"/>
    </location>
</feature>
<name>A0A194R2Z5_PAPMA</name>
<evidence type="ECO:0000313" key="5">
    <source>
        <dbReference type="Proteomes" id="UP000053240"/>
    </source>
</evidence>
<dbReference type="GO" id="GO:0005643">
    <property type="term" value="C:nuclear pore"/>
    <property type="evidence" value="ECO:0007669"/>
    <property type="project" value="TreeGrafter"/>
</dbReference>
<dbReference type="GO" id="GO:0005096">
    <property type="term" value="F:GTPase activator activity"/>
    <property type="evidence" value="ECO:0007669"/>
    <property type="project" value="TreeGrafter"/>
</dbReference>
<dbReference type="PROSITE" id="PS50196">
    <property type="entry name" value="RANBD1"/>
    <property type="match status" value="2"/>
</dbReference>
<reference evidence="4 5" key="1">
    <citation type="journal article" date="2015" name="Nat. Commun.">
        <title>Outbred genome sequencing and CRISPR/Cas9 gene editing in butterflies.</title>
        <authorList>
            <person name="Li X."/>
            <person name="Fan D."/>
            <person name="Zhang W."/>
            <person name="Liu G."/>
            <person name="Zhang L."/>
            <person name="Zhao L."/>
            <person name="Fang X."/>
            <person name="Chen L."/>
            <person name="Dong Y."/>
            <person name="Chen Y."/>
            <person name="Ding Y."/>
            <person name="Zhao R."/>
            <person name="Feng M."/>
            <person name="Zhu Y."/>
            <person name="Feng Y."/>
            <person name="Jiang X."/>
            <person name="Zhu D."/>
            <person name="Xiang H."/>
            <person name="Feng X."/>
            <person name="Li S."/>
            <person name="Wang J."/>
            <person name="Zhang G."/>
            <person name="Kronforst M.R."/>
            <person name="Wang W."/>
        </authorList>
    </citation>
    <scope>NUCLEOTIDE SEQUENCE [LARGE SCALE GENOMIC DNA]</scope>
    <source>
        <strain evidence="4">Ya'a_city_454_Pm</strain>
        <tissue evidence="4">Whole body</tissue>
    </source>
</reference>
<dbReference type="PANTHER" id="PTHR23138">
    <property type="entry name" value="RAN BINDING PROTEIN"/>
    <property type="match status" value="1"/>
</dbReference>
<dbReference type="InterPro" id="IPR000697">
    <property type="entry name" value="WH1/EVH1_dom"/>
</dbReference>
<dbReference type="InterPro" id="IPR045255">
    <property type="entry name" value="RanBP1-like"/>
</dbReference>
<proteinExistence type="predicted"/>
<dbReference type="GO" id="GO:0006913">
    <property type="term" value="P:nucleocytoplasmic transport"/>
    <property type="evidence" value="ECO:0007669"/>
    <property type="project" value="InterPro"/>
</dbReference>
<dbReference type="Proteomes" id="UP000053240">
    <property type="component" value="Unassembled WGS sequence"/>
</dbReference>
<feature type="domain" description="RanBD1" evidence="2">
    <location>
        <begin position="192"/>
        <end position="328"/>
    </location>
</feature>
<dbReference type="InterPro" id="IPR000156">
    <property type="entry name" value="Ran_bind_dom"/>
</dbReference>
<dbReference type="Pfam" id="PF00638">
    <property type="entry name" value="Ran_BP1"/>
    <property type="match status" value="2"/>
</dbReference>
<feature type="region of interest" description="Disordered" evidence="1">
    <location>
        <begin position="336"/>
        <end position="371"/>
    </location>
</feature>
<dbReference type="EMBL" id="KQ460878">
    <property type="protein sequence ID" value="KPJ11615.1"/>
    <property type="molecule type" value="Genomic_DNA"/>
</dbReference>
<evidence type="ECO:0000256" key="1">
    <source>
        <dbReference type="SAM" id="MobiDB-lite"/>
    </source>
</evidence>
<feature type="compositionally biased region" description="Basic and acidic residues" evidence="1">
    <location>
        <begin position="347"/>
        <end position="371"/>
    </location>
</feature>
<dbReference type="InterPro" id="IPR011993">
    <property type="entry name" value="PH-like_dom_sf"/>
</dbReference>
<dbReference type="PROSITE" id="PS50229">
    <property type="entry name" value="WH1"/>
    <property type="match status" value="1"/>
</dbReference>
<dbReference type="FunFam" id="2.30.29.30:FF:000136">
    <property type="entry name" value="Ran-specific GTPase-activating protein-like"/>
    <property type="match status" value="2"/>
</dbReference>
<dbReference type="CDD" id="cd13179">
    <property type="entry name" value="RanBD_RanBP1"/>
    <property type="match status" value="2"/>
</dbReference>
<dbReference type="PANTHER" id="PTHR23138:SF94">
    <property type="entry name" value="RAN BINDING PROTEIN 1"/>
    <property type="match status" value="1"/>
</dbReference>
<sequence>MGKYFKCTTIYLFEIFPIIKEESVRRNSESEAGEAETPEHDPHFDPIVSLPLVDIHTNEEDEEELVKIRARLYRYDTSDHEWKERGTGDIKLLRHRSNNTVRVVMRRDKTHKVCANHFITPDIRMNVHCGSDKAFNWSVFADYADETCKQELLAIKFGNPQSKFLTIWKEESVRRNSESEAGEAETPEHDPHFDPIVSLPLVDIHTNEEDEEELVKIRARLYRYDTSDHEWKERGTGDIKLLRHRSNNTVRVVMRRDKTHKVCANHFITPDIRMNVHCGSDKAFNWSVFADYADETCKQELLAIKFGNPQNAELWKKKFAEAQEIVRTKCSLYTQDQSSDDESSITRSEDTDTPEPKMVDRSPEEDSKRENLDIKDGVVLKLKELKVDGEKVE</sequence>
<dbReference type="SMART" id="SM00160">
    <property type="entry name" value="RanBD"/>
    <property type="match status" value="2"/>
</dbReference>
<evidence type="ECO:0000313" key="4">
    <source>
        <dbReference type="EMBL" id="KPJ11615.1"/>
    </source>
</evidence>
<protein>
    <submittedName>
        <fullName evidence="4">Ran-specific GTPase-activating protein</fullName>
    </submittedName>
</protein>
<dbReference type="SUPFAM" id="SSF50729">
    <property type="entry name" value="PH domain-like"/>
    <property type="match status" value="2"/>
</dbReference>
<dbReference type="STRING" id="76193.A0A194R2Z5"/>
<feature type="domain" description="WH1" evidence="3">
    <location>
        <begin position="206"/>
        <end position="326"/>
    </location>
</feature>
<dbReference type="InterPro" id="IPR045256">
    <property type="entry name" value="RanBP1_RanBD"/>
</dbReference>
<keyword evidence="5" id="KW-1185">Reference proteome</keyword>
<evidence type="ECO:0000259" key="2">
    <source>
        <dbReference type="PROSITE" id="PS50196"/>
    </source>
</evidence>
<dbReference type="GO" id="GO:0005737">
    <property type="term" value="C:cytoplasm"/>
    <property type="evidence" value="ECO:0007669"/>
    <property type="project" value="TreeGrafter"/>
</dbReference>
<dbReference type="InParanoid" id="A0A194R2Z5"/>
<evidence type="ECO:0000259" key="3">
    <source>
        <dbReference type="PROSITE" id="PS50229"/>
    </source>
</evidence>
<gene>
    <name evidence="4" type="ORF">RR48_08357</name>
</gene>